<evidence type="ECO:0000313" key="2">
    <source>
        <dbReference type="EMBL" id="KAK6178672.1"/>
    </source>
</evidence>
<reference evidence="2 3" key="1">
    <citation type="submission" date="2024-01" db="EMBL/GenBank/DDBJ databases">
        <title>The genome of the rayed Mediterranean limpet Patella caerulea (Linnaeus, 1758).</title>
        <authorList>
            <person name="Anh-Thu Weber A."/>
            <person name="Halstead-Nussloch G."/>
        </authorList>
    </citation>
    <scope>NUCLEOTIDE SEQUENCE [LARGE SCALE GENOMIC DNA]</scope>
    <source>
        <strain evidence="2">AATW-2023a</strain>
        <tissue evidence="2">Whole specimen</tissue>
    </source>
</reference>
<evidence type="ECO:0000313" key="1">
    <source>
        <dbReference type="EMBL" id="KAK6168797.1"/>
    </source>
</evidence>
<protein>
    <submittedName>
        <fullName evidence="2">Uncharacterized protein</fullName>
    </submittedName>
</protein>
<evidence type="ECO:0000313" key="3">
    <source>
        <dbReference type="Proteomes" id="UP001347796"/>
    </source>
</evidence>
<dbReference type="PANTHER" id="PTHR46601">
    <property type="entry name" value="ULP_PROTEASE DOMAIN-CONTAINING PROTEIN"/>
    <property type="match status" value="1"/>
</dbReference>
<accession>A0AAN8JJ88</accession>
<comment type="caution">
    <text evidence="2">The sequence shown here is derived from an EMBL/GenBank/DDBJ whole genome shotgun (WGS) entry which is preliminary data.</text>
</comment>
<gene>
    <name evidence="2" type="ORF">SNE40_011199</name>
    <name evidence="1" type="ORF">SNE40_019975</name>
</gene>
<dbReference type="EMBL" id="JAZGQO010000008">
    <property type="protein sequence ID" value="KAK6178672.1"/>
    <property type="molecule type" value="Genomic_DNA"/>
</dbReference>
<sequence length="125" mass="14714">MKPVEEIILQGDFAENYSYVVQDEIQSFHWENNQATMHPFVAYQRSNDGDLIHRNMCVLSDTKEHSTITVFTFLSVVLPYLKTELPGVKKIHYFTDGCVSQYKNKNNFINLCYHKEDFNQEAERQ</sequence>
<keyword evidence="3" id="KW-1185">Reference proteome</keyword>
<name>A0AAN8JJ88_PATCE</name>
<dbReference type="Proteomes" id="UP001347796">
    <property type="component" value="Unassembled WGS sequence"/>
</dbReference>
<proteinExistence type="predicted"/>
<dbReference type="PANTHER" id="PTHR46601:SF1">
    <property type="entry name" value="ADF-H DOMAIN-CONTAINING PROTEIN"/>
    <property type="match status" value="1"/>
</dbReference>
<dbReference type="EMBL" id="JAZGQO010000015">
    <property type="protein sequence ID" value="KAK6168797.1"/>
    <property type="molecule type" value="Genomic_DNA"/>
</dbReference>
<dbReference type="AlphaFoldDB" id="A0AAN8JJ88"/>
<organism evidence="2 3">
    <name type="scientific">Patella caerulea</name>
    <name type="common">Rayed Mediterranean limpet</name>
    <dbReference type="NCBI Taxonomy" id="87958"/>
    <lineage>
        <taxon>Eukaryota</taxon>
        <taxon>Metazoa</taxon>
        <taxon>Spiralia</taxon>
        <taxon>Lophotrochozoa</taxon>
        <taxon>Mollusca</taxon>
        <taxon>Gastropoda</taxon>
        <taxon>Patellogastropoda</taxon>
        <taxon>Patelloidea</taxon>
        <taxon>Patellidae</taxon>
        <taxon>Patella</taxon>
    </lineage>
</organism>